<evidence type="ECO:0000256" key="2">
    <source>
        <dbReference type="ARBA" id="ARBA00022801"/>
    </source>
</evidence>
<dbReference type="AlphaFoldDB" id="A0A931MWC5"/>
<evidence type="ECO:0000256" key="1">
    <source>
        <dbReference type="ARBA" id="ARBA00022723"/>
    </source>
</evidence>
<evidence type="ECO:0000313" key="6">
    <source>
        <dbReference type="Proteomes" id="UP000631694"/>
    </source>
</evidence>
<gene>
    <name evidence="5" type="ORF">I5731_02185</name>
</gene>
<dbReference type="Proteomes" id="UP000631694">
    <property type="component" value="Unassembled WGS sequence"/>
</dbReference>
<dbReference type="PANTHER" id="PTHR32027">
    <property type="entry name" value="CYTOSINE DEAMINASE"/>
    <property type="match status" value="1"/>
</dbReference>
<feature type="region of interest" description="Disordered" evidence="3">
    <location>
        <begin position="1"/>
        <end position="64"/>
    </location>
</feature>
<feature type="compositionally biased region" description="Basic and acidic residues" evidence="3">
    <location>
        <begin position="1"/>
        <end position="11"/>
    </location>
</feature>
<keyword evidence="1" id="KW-0479">Metal-binding</keyword>
<dbReference type="InterPro" id="IPR011059">
    <property type="entry name" value="Metal-dep_hydrolase_composite"/>
</dbReference>
<dbReference type="PANTHER" id="PTHR32027:SF9">
    <property type="entry name" value="BLL3847 PROTEIN"/>
    <property type="match status" value="1"/>
</dbReference>
<feature type="compositionally biased region" description="Pro residues" evidence="3">
    <location>
        <begin position="22"/>
        <end position="33"/>
    </location>
</feature>
<comment type="caution">
    <text evidence="5">The sequence shown here is derived from an EMBL/GenBank/DDBJ whole genome shotgun (WGS) entry which is preliminary data.</text>
</comment>
<evidence type="ECO:0000256" key="3">
    <source>
        <dbReference type="SAM" id="MobiDB-lite"/>
    </source>
</evidence>
<reference evidence="5" key="1">
    <citation type="submission" date="2020-12" db="EMBL/GenBank/DDBJ databases">
        <title>Methylobrevis albus sp. nov., isolated from fresh water lack sediment.</title>
        <authorList>
            <person name="Zou Q."/>
        </authorList>
    </citation>
    <scope>NUCLEOTIDE SEQUENCE</scope>
    <source>
        <strain evidence="5">L22</strain>
    </source>
</reference>
<organism evidence="5 6">
    <name type="scientific">Methylobrevis albus</name>
    <dbReference type="NCBI Taxonomy" id="2793297"/>
    <lineage>
        <taxon>Bacteria</taxon>
        <taxon>Pseudomonadati</taxon>
        <taxon>Pseudomonadota</taxon>
        <taxon>Alphaproteobacteria</taxon>
        <taxon>Hyphomicrobiales</taxon>
        <taxon>Pleomorphomonadaceae</taxon>
        <taxon>Methylobrevis</taxon>
    </lineage>
</organism>
<keyword evidence="2" id="KW-0378">Hydrolase</keyword>
<dbReference type="InterPro" id="IPR052349">
    <property type="entry name" value="Metallo-hydrolase_Enzymes"/>
</dbReference>
<name>A0A931MWC5_9HYPH</name>
<dbReference type="CDD" id="cd01293">
    <property type="entry name" value="Bact_CD"/>
    <property type="match status" value="1"/>
</dbReference>
<dbReference type="NCBIfam" id="NF004636">
    <property type="entry name" value="PRK05985.1"/>
    <property type="match status" value="1"/>
</dbReference>
<dbReference type="SUPFAM" id="SSF51556">
    <property type="entry name" value="Metallo-dependent hydrolases"/>
    <property type="match status" value="1"/>
</dbReference>
<keyword evidence="6" id="KW-1185">Reference proteome</keyword>
<sequence>MRGRPHPDEARTGCLEGRGRPRPAPAPAAPPTSTPRRADKYARRRYRPDRRSPESRKPVTLSAPAPSSAIDALFTNARLPDGRLVAIAVGGGRFVSFGETPATDAGVPVTDLGGALVSPSFVEGHIHLDTSFIGDVWKPHRPCTNGFDVRERVAFQMDLLSTAAPMAHRARAQLELCVANGTLRMRSHVMIDGSVGLKHLEPVLEVREAARDLIDIQLVAFPQSGILTCPGTAEVMDEAIAAGCDLVGGLDPAIVDRDIEKHLDVVFGIAEKRGVGVDIHLHDAHMLGVFEIEQIAARTAALGMQGHVAVSHAYALGEVSTDQAKRTADIIAKAGVAIMTNAPGAHGFPPVTLLRAAGVTVFSGSDNIRDSWWPYGDGDMLSRANIIGYRSGFYTDAELESVFDVVTTAGATALRLGDYGLVPGASADFVVIPAAHVPEAVAALPRERKVYRRGKLVAEGGKLVA</sequence>
<proteinExistence type="predicted"/>
<dbReference type="GO" id="GO:0016814">
    <property type="term" value="F:hydrolase activity, acting on carbon-nitrogen (but not peptide) bonds, in cyclic amidines"/>
    <property type="evidence" value="ECO:0007669"/>
    <property type="project" value="UniProtKB-ARBA"/>
</dbReference>
<dbReference type="Gene3D" id="3.20.20.140">
    <property type="entry name" value="Metal-dependent hydrolases"/>
    <property type="match status" value="1"/>
</dbReference>
<dbReference type="InterPro" id="IPR013108">
    <property type="entry name" value="Amidohydro_3"/>
</dbReference>
<dbReference type="InterPro" id="IPR032466">
    <property type="entry name" value="Metal_Hydrolase"/>
</dbReference>
<dbReference type="GO" id="GO:0046872">
    <property type="term" value="F:metal ion binding"/>
    <property type="evidence" value="ECO:0007669"/>
    <property type="project" value="UniProtKB-KW"/>
</dbReference>
<dbReference type="EMBL" id="JADZLT010000040">
    <property type="protein sequence ID" value="MBH0236618.1"/>
    <property type="molecule type" value="Genomic_DNA"/>
</dbReference>
<protein>
    <submittedName>
        <fullName evidence="5">Amidohydrolase family protein</fullName>
    </submittedName>
</protein>
<dbReference type="FunFam" id="3.20.20.140:FF:000019">
    <property type="entry name" value="Cytosine deaminase"/>
    <property type="match status" value="1"/>
</dbReference>
<dbReference type="GO" id="GO:0019239">
    <property type="term" value="F:deaminase activity"/>
    <property type="evidence" value="ECO:0007669"/>
    <property type="project" value="UniProtKB-ARBA"/>
</dbReference>
<evidence type="ECO:0000313" key="5">
    <source>
        <dbReference type="EMBL" id="MBH0236618.1"/>
    </source>
</evidence>
<dbReference type="Pfam" id="PF07969">
    <property type="entry name" value="Amidohydro_3"/>
    <property type="match status" value="1"/>
</dbReference>
<dbReference type="SUPFAM" id="SSF51338">
    <property type="entry name" value="Composite domain of metallo-dependent hydrolases"/>
    <property type="match status" value="1"/>
</dbReference>
<dbReference type="Gene3D" id="2.30.40.10">
    <property type="entry name" value="Urease, subunit C, domain 1"/>
    <property type="match status" value="1"/>
</dbReference>
<evidence type="ECO:0000259" key="4">
    <source>
        <dbReference type="Pfam" id="PF07969"/>
    </source>
</evidence>
<feature type="domain" description="Amidohydrolase 3" evidence="4">
    <location>
        <begin position="109"/>
        <end position="457"/>
    </location>
</feature>
<accession>A0A931MWC5</accession>